<dbReference type="EMBL" id="LKAM01000001">
    <property type="protein sequence ID" value="KUM50202.1"/>
    <property type="molecule type" value="Genomic_DNA"/>
</dbReference>
<protein>
    <submittedName>
        <fullName evidence="2">Uncharacterized protein</fullName>
    </submittedName>
</protein>
<keyword evidence="1" id="KW-1133">Transmembrane helix</keyword>
<sequence length="67" mass="8043">MLEREAWLDVNAAYKGILVPSMTTLAHFVIEMVHFGYFFVIDGSFRVFKELFYLQKYRKKEIYPSEE</sequence>
<feature type="transmembrane region" description="Helical" evidence="1">
    <location>
        <begin position="25"/>
        <end position="48"/>
    </location>
</feature>
<accession>A0A101M3H1</accession>
<gene>
    <name evidence="2" type="ORF">ABT39_MTgene45</name>
</gene>
<comment type="caution">
    <text evidence="2">The sequence shown here is derived from an EMBL/GenBank/DDBJ whole genome shotgun (WGS) entry which is preliminary data.</text>
</comment>
<keyword evidence="1" id="KW-0472">Membrane</keyword>
<organism evidence="2">
    <name type="scientific">Picea glauca</name>
    <name type="common">White spruce</name>
    <name type="synonym">Pinus glauca</name>
    <dbReference type="NCBI Taxonomy" id="3330"/>
    <lineage>
        <taxon>Eukaryota</taxon>
        <taxon>Viridiplantae</taxon>
        <taxon>Streptophyta</taxon>
        <taxon>Embryophyta</taxon>
        <taxon>Tracheophyta</taxon>
        <taxon>Spermatophyta</taxon>
        <taxon>Pinopsida</taxon>
        <taxon>Pinidae</taxon>
        <taxon>Conifers I</taxon>
        <taxon>Pinales</taxon>
        <taxon>Pinaceae</taxon>
        <taxon>Picea</taxon>
    </lineage>
</organism>
<evidence type="ECO:0000256" key="1">
    <source>
        <dbReference type="SAM" id="Phobius"/>
    </source>
</evidence>
<reference evidence="2" key="1">
    <citation type="journal article" date="2015" name="Genome Biol. Evol.">
        <title>Organellar Genomes of White Spruce (Picea glauca): Assembly and Annotation.</title>
        <authorList>
            <person name="Jackman S.D."/>
            <person name="Warren R.L."/>
            <person name="Gibb E.A."/>
            <person name="Vandervalk B.P."/>
            <person name="Mohamadi H."/>
            <person name="Chu J."/>
            <person name="Raymond A."/>
            <person name="Pleasance S."/>
            <person name="Coope R."/>
            <person name="Wildung M.R."/>
            <person name="Ritland C.E."/>
            <person name="Bousquet J."/>
            <person name="Jones S.J."/>
            <person name="Bohlmann J."/>
            <person name="Birol I."/>
        </authorList>
    </citation>
    <scope>NUCLEOTIDE SEQUENCE [LARGE SCALE GENOMIC DNA]</scope>
    <source>
        <tissue evidence="2">Flushing bud</tissue>
    </source>
</reference>
<proteinExistence type="predicted"/>
<keyword evidence="1" id="KW-0812">Transmembrane</keyword>
<keyword evidence="2" id="KW-0496">Mitochondrion</keyword>
<name>A0A101M3H1_PICGL</name>
<evidence type="ECO:0000313" key="2">
    <source>
        <dbReference type="EMBL" id="KUM50202.1"/>
    </source>
</evidence>
<dbReference type="AlphaFoldDB" id="A0A101M3H1"/>
<geneLocation type="mitochondrion" evidence="2"/>